<keyword evidence="2 4" id="KW-0456">Lyase</keyword>
<dbReference type="GO" id="GO:0009423">
    <property type="term" value="P:chorismate biosynthetic process"/>
    <property type="evidence" value="ECO:0007669"/>
    <property type="project" value="UniProtKB-UniRule"/>
</dbReference>
<name>A0A4S3THW0_9EURY</name>
<comment type="catalytic activity">
    <reaction evidence="1 4">
        <text>3-dehydroquinate = 3-dehydroshikimate + H2O</text>
        <dbReference type="Rhea" id="RHEA:21096"/>
        <dbReference type="ChEBI" id="CHEBI:15377"/>
        <dbReference type="ChEBI" id="CHEBI:16630"/>
        <dbReference type="ChEBI" id="CHEBI:32364"/>
        <dbReference type="EC" id="4.2.1.10"/>
    </reaction>
</comment>
<comment type="function">
    <text evidence="4">Involved in the third step of the chorismate pathway, which leads to the biosynthesis of aromatic amino acids. Catalyzes the cis-dehydration of 3-dehydroquinate (DHQ) and introduces the first double bond of the aromatic ring to yield 3-dehydroshikimate.</text>
</comment>
<proteinExistence type="inferred from homology"/>
<accession>A0A4S3THW0</accession>
<evidence type="ECO:0000256" key="1">
    <source>
        <dbReference type="ARBA" id="ARBA00001864"/>
    </source>
</evidence>
<dbReference type="OrthoDB" id="34329at2157"/>
<feature type="binding site" evidence="4">
    <location>
        <position position="185"/>
    </location>
    <ligand>
        <name>3-dehydroquinate</name>
        <dbReference type="ChEBI" id="CHEBI:32364"/>
    </ligand>
</feature>
<evidence type="ECO:0000313" key="6">
    <source>
        <dbReference type="Proteomes" id="UP000318864"/>
    </source>
</evidence>
<gene>
    <name evidence="4" type="primary">aroD</name>
    <name evidence="5" type="ORF">D8Y22_16970</name>
</gene>
<dbReference type="GO" id="GO:0008652">
    <property type="term" value="P:amino acid biosynthetic process"/>
    <property type="evidence" value="ECO:0007669"/>
    <property type="project" value="UniProtKB-KW"/>
</dbReference>
<organism evidence="5 6">
    <name type="scientific">Salinadaptatus halalkaliphilus</name>
    <dbReference type="NCBI Taxonomy" id="2419781"/>
    <lineage>
        <taxon>Archaea</taxon>
        <taxon>Methanobacteriati</taxon>
        <taxon>Methanobacteriota</taxon>
        <taxon>Stenosarchaea group</taxon>
        <taxon>Halobacteria</taxon>
        <taxon>Halobacteriales</taxon>
        <taxon>Natrialbaceae</taxon>
        <taxon>Salinadaptatus</taxon>
    </lineage>
</organism>
<dbReference type="AlphaFoldDB" id="A0A4S3THW0"/>
<dbReference type="GO" id="GO:0046279">
    <property type="term" value="P:3,4-dihydroxybenzoate biosynthetic process"/>
    <property type="evidence" value="ECO:0007669"/>
    <property type="project" value="TreeGrafter"/>
</dbReference>
<keyword evidence="6" id="KW-1185">Reference proteome</keyword>
<dbReference type="PANTHER" id="PTHR43699:SF1">
    <property type="entry name" value="3-DEHYDROQUINATE DEHYDRATASE"/>
    <property type="match status" value="1"/>
</dbReference>
<dbReference type="InterPro" id="IPR050146">
    <property type="entry name" value="Type-I_3-dehydroquinase"/>
</dbReference>
<dbReference type="HAMAP" id="MF_00214">
    <property type="entry name" value="AroD"/>
    <property type="match status" value="1"/>
</dbReference>
<feature type="active site" description="Schiff-base intermediate with substrate" evidence="4">
    <location>
        <position position="144"/>
    </location>
</feature>
<dbReference type="PANTHER" id="PTHR43699">
    <property type="entry name" value="3-DEHYDROQUINATE DEHYDRATASE"/>
    <property type="match status" value="1"/>
</dbReference>
<dbReference type="EC" id="4.2.1.10" evidence="4"/>
<comment type="caution">
    <text evidence="5">The sequence shown here is derived from an EMBL/GenBank/DDBJ whole genome shotgun (WGS) entry which is preliminary data.</text>
</comment>
<protein>
    <recommendedName>
        <fullName evidence="4">3-dehydroquinate dehydratase</fullName>
        <shortName evidence="4">3-dehydroquinase</shortName>
        <ecNumber evidence="4">4.2.1.10</ecNumber>
    </recommendedName>
    <alternativeName>
        <fullName evidence="4">Type I DHQase</fullName>
    </alternativeName>
    <alternativeName>
        <fullName evidence="4">Type I dehydroquinase</fullName>
        <shortName evidence="4">DHQ1</shortName>
    </alternativeName>
</protein>
<feature type="binding site" evidence="4">
    <location>
        <position position="58"/>
    </location>
    <ligand>
        <name>3-dehydroquinate</name>
        <dbReference type="ChEBI" id="CHEBI:32364"/>
    </ligand>
</feature>
<comment type="similarity">
    <text evidence="4">Belongs to the type-I 3-dehydroquinase family.</text>
</comment>
<comment type="pathway">
    <text evidence="4">Metabolic intermediate biosynthesis; chorismate biosynthesis; chorismate from D-erythrose 4-phosphate and phosphoenolpyruvate: step 3/7.</text>
</comment>
<dbReference type="Pfam" id="PF01487">
    <property type="entry name" value="DHquinase_I"/>
    <property type="match status" value="1"/>
</dbReference>
<feature type="binding site" evidence="4">
    <location>
        <position position="206"/>
    </location>
    <ligand>
        <name>3-dehydroquinate</name>
        <dbReference type="ChEBI" id="CHEBI:32364"/>
    </ligand>
</feature>
<keyword evidence="3 4" id="KW-0704">Schiff base</keyword>
<dbReference type="Proteomes" id="UP000318864">
    <property type="component" value="Unassembled WGS sequence"/>
</dbReference>
<keyword evidence="4" id="KW-0028">Amino-acid biosynthesis</keyword>
<evidence type="ECO:0000256" key="2">
    <source>
        <dbReference type="ARBA" id="ARBA00023239"/>
    </source>
</evidence>
<dbReference type="Gene3D" id="3.20.20.70">
    <property type="entry name" value="Aldolase class I"/>
    <property type="match status" value="1"/>
</dbReference>
<dbReference type="UniPathway" id="UPA00053">
    <property type="reaction ID" value="UER00086"/>
</dbReference>
<dbReference type="CDD" id="cd00502">
    <property type="entry name" value="DHQase_I"/>
    <property type="match status" value="1"/>
</dbReference>
<evidence type="ECO:0000313" key="5">
    <source>
        <dbReference type="EMBL" id="THE63521.1"/>
    </source>
</evidence>
<dbReference type="GO" id="GO:0009073">
    <property type="term" value="P:aromatic amino acid family biosynthetic process"/>
    <property type="evidence" value="ECO:0007669"/>
    <property type="project" value="UniProtKB-KW"/>
</dbReference>
<dbReference type="SUPFAM" id="SSF51569">
    <property type="entry name" value="Aldolase"/>
    <property type="match status" value="1"/>
</dbReference>
<comment type="subunit">
    <text evidence="4">Homodimer.</text>
</comment>
<dbReference type="InterPro" id="IPR013785">
    <property type="entry name" value="Aldolase_TIM"/>
</dbReference>
<feature type="binding site" evidence="4">
    <location>
        <position position="210"/>
    </location>
    <ligand>
        <name>3-dehydroquinate</name>
        <dbReference type="ChEBI" id="CHEBI:32364"/>
    </ligand>
</feature>
<dbReference type="EMBL" id="RBZW01000058">
    <property type="protein sequence ID" value="THE63521.1"/>
    <property type="molecule type" value="Genomic_DNA"/>
</dbReference>
<dbReference type="RefSeq" id="WP_141465863.1">
    <property type="nucleotide sequence ID" value="NZ_RBZW01000058.1"/>
</dbReference>
<reference evidence="5 6" key="1">
    <citation type="submission" date="2018-10" db="EMBL/GenBank/DDBJ databases">
        <title>Natronolimnobius sp. XQ-INN 246 isolated from Inner Mongolia Autonomous Region of China.</title>
        <authorList>
            <person name="Xue Q."/>
        </authorList>
    </citation>
    <scope>NUCLEOTIDE SEQUENCE [LARGE SCALE GENOMIC DNA]</scope>
    <source>
        <strain evidence="5 6">XQ-INN 246</strain>
    </source>
</reference>
<feature type="active site" description="Proton donor/acceptor" evidence="4">
    <location>
        <position position="118"/>
    </location>
</feature>
<dbReference type="InterPro" id="IPR001381">
    <property type="entry name" value="DHquinase_I"/>
</dbReference>
<keyword evidence="4" id="KW-0057">Aromatic amino acid biosynthesis</keyword>
<evidence type="ECO:0000256" key="3">
    <source>
        <dbReference type="ARBA" id="ARBA00023270"/>
    </source>
</evidence>
<evidence type="ECO:0000256" key="4">
    <source>
        <dbReference type="HAMAP-Rule" id="MF_00214"/>
    </source>
</evidence>
<comment type="caution">
    <text evidence="4">Lacks conserved residue(s) required for the propagation of feature annotation.</text>
</comment>
<feature type="binding site" evidence="4">
    <location>
        <begin position="31"/>
        <end position="33"/>
    </location>
    <ligand>
        <name>3-dehydroquinate</name>
        <dbReference type="ChEBI" id="CHEBI:32364"/>
    </ligand>
</feature>
<sequence>MTLDFEPFTLAAAIADLSEEPNARPSADAIEFRMDLADSPLEALAEYDGDLPLIVTNRAEWEGGEAPDENRIETLTTAVDSPNVEAVDIELASLEDGDGTELLEAASQQDVSVIVSTHNFEETPPADELSRLLRDAGEYGDVAKLAVTADDYDDTLALLEVTYKHSSRGETVATMSMGAVGGHTRAVAFAYGSAIGYAPVDPTKATAPGQYDIETLRRLADDLV</sequence>
<dbReference type="GO" id="GO:0003855">
    <property type="term" value="F:3-dehydroquinate dehydratase activity"/>
    <property type="evidence" value="ECO:0007669"/>
    <property type="project" value="UniProtKB-UniRule"/>
</dbReference>